<dbReference type="InterPro" id="IPR017853">
    <property type="entry name" value="GH"/>
</dbReference>
<evidence type="ECO:0000256" key="1">
    <source>
        <dbReference type="ARBA" id="ARBA00008061"/>
    </source>
</evidence>
<dbReference type="PANTHER" id="PTHR43002">
    <property type="entry name" value="GLYCOGEN DEBRANCHING ENZYME"/>
    <property type="match status" value="1"/>
</dbReference>
<dbReference type="InterPro" id="IPR013783">
    <property type="entry name" value="Ig-like_fold"/>
</dbReference>
<dbReference type="CDD" id="cd02859">
    <property type="entry name" value="E_set_AMPKbeta_like_N"/>
    <property type="match status" value="1"/>
</dbReference>
<accession>A0A926ZI23</accession>
<dbReference type="SUPFAM" id="SSF51011">
    <property type="entry name" value="Glycosyl hydrolase domain"/>
    <property type="match status" value="1"/>
</dbReference>
<dbReference type="SMART" id="SM00642">
    <property type="entry name" value="Aamy"/>
    <property type="match status" value="1"/>
</dbReference>
<dbReference type="GO" id="GO:0043169">
    <property type="term" value="F:cation binding"/>
    <property type="evidence" value="ECO:0007669"/>
    <property type="project" value="InterPro"/>
</dbReference>
<feature type="compositionally biased region" description="Polar residues" evidence="3">
    <location>
        <begin position="1"/>
        <end position="11"/>
    </location>
</feature>
<dbReference type="InterPro" id="IPR013780">
    <property type="entry name" value="Glyco_hydro_b"/>
</dbReference>
<name>A0A926ZI23_9CYAN</name>
<dbReference type="EMBL" id="JACJPW010000068">
    <property type="protein sequence ID" value="MBD2183938.1"/>
    <property type="molecule type" value="Genomic_DNA"/>
</dbReference>
<dbReference type="Proteomes" id="UP000641646">
    <property type="component" value="Unassembled WGS sequence"/>
</dbReference>
<reference evidence="5" key="2">
    <citation type="submission" date="2020-08" db="EMBL/GenBank/DDBJ databases">
        <authorList>
            <person name="Chen M."/>
            <person name="Teng W."/>
            <person name="Zhao L."/>
            <person name="Hu C."/>
            <person name="Zhou Y."/>
            <person name="Han B."/>
            <person name="Song L."/>
            <person name="Shu W."/>
        </authorList>
    </citation>
    <scope>NUCLEOTIDE SEQUENCE</scope>
    <source>
        <strain evidence="5">FACHB-1375</strain>
    </source>
</reference>
<feature type="region of interest" description="Disordered" evidence="3">
    <location>
        <begin position="1"/>
        <end position="33"/>
    </location>
</feature>
<evidence type="ECO:0000256" key="2">
    <source>
        <dbReference type="PIRSR" id="PIRSR000463-1"/>
    </source>
</evidence>
<evidence type="ECO:0000256" key="3">
    <source>
        <dbReference type="SAM" id="MobiDB-lite"/>
    </source>
</evidence>
<dbReference type="PIRSF" id="PIRSF000463">
    <property type="entry name" value="GlgB"/>
    <property type="match status" value="1"/>
</dbReference>
<keyword evidence="6" id="KW-1185">Reference proteome</keyword>
<dbReference type="GO" id="GO:0005978">
    <property type="term" value="P:glycogen biosynthetic process"/>
    <property type="evidence" value="ECO:0007669"/>
    <property type="project" value="InterPro"/>
</dbReference>
<dbReference type="Pfam" id="PF02922">
    <property type="entry name" value="CBM_48"/>
    <property type="match status" value="1"/>
</dbReference>
<dbReference type="Gene3D" id="3.20.20.80">
    <property type="entry name" value="Glycosidases"/>
    <property type="match status" value="1"/>
</dbReference>
<dbReference type="GO" id="GO:0003844">
    <property type="term" value="F:1,4-alpha-glucan branching enzyme activity"/>
    <property type="evidence" value="ECO:0007669"/>
    <property type="project" value="InterPro"/>
</dbReference>
<dbReference type="InterPro" id="IPR037439">
    <property type="entry name" value="Branching_enzy"/>
</dbReference>
<dbReference type="CDD" id="cd11350">
    <property type="entry name" value="AmyAc_4"/>
    <property type="match status" value="1"/>
</dbReference>
<proteinExistence type="inferred from homology"/>
<dbReference type="InterPro" id="IPR006047">
    <property type="entry name" value="GH13_cat_dom"/>
</dbReference>
<dbReference type="RefSeq" id="WP_190469327.1">
    <property type="nucleotide sequence ID" value="NZ_JACJPW010000068.1"/>
</dbReference>
<feature type="active site" description="Proton donor" evidence="2">
    <location>
        <position position="345"/>
    </location>
</feature>
<evidence type="ECO:0000313" key="5">
    <source>
        <dbReference type="EMBL" id="MBD2183938.1"/>
    </source>
</evidence>
<dbReference type="InterPro" id="IPR006048">
    <property type="entry name" value="A-amylase/branching_C"/>
</dbReference>
<dbReference type="GO" id="GO:0004553">
    <property type="term" value="F:hydrolase activity, hydrolyzing O-glycosyl compounds"/>
    <property type="evidence" value="ECO:0007669"/>
    <property type="project" value="InterPro"/>
</dbReference>
<dbReference type="AlphaFoldDB" id="A0A926ZI23"/>
<dbReference type="Gene3D" id="2.60.40.10">
    <property type="entry name" value="Immunoglobulins"/>
    <property type="match status" value="1"/>
</dbReference>
<organism evidence="5 6">
    <name type="scientific">Aerosakkonema funiforme FACHB-1375</name>
    <dbReference type="NCBI Taxonomy" id="2949571"/>
    <lineage>
        <taxon>Bacteria</taxon>
        <taxon>Bacillati</taxon>
        <taxon>Cyanobacteriota</taxon>
        <taxon>Cyanophyceae</taxon>
        <taxon>Oscillatoriophycideae</taxon>
        <taxon>Aerosakkonematales</taxon>
        <taxon>Aerosakkonemataceae</taxon>
        <taxon>Aerosakkonema</taxon>
    </lineage>
</organism>
<feature type="active site" description="Nucleophile" evidence="2">
    <location>
        <position position="313"/>
    </location>
</feature>
<dbReference type="InterPro" id="IPR004193">
    <property type="entry name" value="Glyco_hydro_13_N"/>
</dbReference>
<dbReference type="Gene3D" id="2.60.40.1180">
    <property type="entry name" value="Golgi alpha-mannosidase II"/>
    <property type="match status" value="1"/>
</dbReference>
<comment type="similarity">
    <text evidence="1">Belongs to the glycosyl hydrolase 13 family.</text>
</comment>
<reference evidence="5" key="1">
    <citation type="journal article" date="2015" name="ISME J.">
        <title>Draft Genome Sequence of Streptomyces incarnatus NRRL8089, which Produces the Nucleoside Antibiotic Sinefungin.</title>
        <authorList>
            <person name="Oshima K."/>
            <person name="Hattori M."/>
            <person name="Shimizu H."/>
            <person name="Fukuda K."/>
            <person name="Nemoto M."/>
            <person name="Inagaki K."/>
            <person name="Tamura T."/>
        </authorList>
    </citation>
    <scope>NUCLEOTIDE SEQUENCE</scope>
    <source>
        <strain evidence="5">FACHB-1375</strain>
    </source>
</reference>
<evidence type="ECO:0000259" key="4">
    <source>
        <dbReference type="SMART" id="SM00642"/>
    </source>
</evidence>
<feature type="domain" description="Glycosyl hydrolase family 13 catalytic" evidence="4">
    <location>
        <begin position="152"/>
        <end position="492"/>
    </location>
</feature>
<dbReference type="SUPFAM" id="SSF51445">
    <property type="entry name" value="(Trans)glycosidases"/>
    <property type="match status" value="1"/>
</dbReference>
<gene>
    <name evidence="5" type="ORF">H6G03_23195</name>
</gene>
<evidence type="ECO:0000313" key="6">
    <source>
        <dbReference type="Proteomes" id="UP000641646"/>
    </source>
</evidence>
<protein>
    <submittedName>
        <fullName evidence="5">Alpha amylase C-terminal domain-containing protein</fullName>
    </submittedName>
</protein>
<comment type="caution">
    <text evidence="5">The sequence shown here is derived from an EMBL/GenBank/DDBJ whole genome shotgun (WGS) entry which is preliminary data.</text>
</comment>
<dbReference type="Pfam" id="PF00128">
    <property type="entry name" value="Alpha-amylase"/>
    <property type="match status" value="2"/>
</dbReference>
<dbReference type="InterPro" id="IPR014756">
    <property type="entry name" value="Ig_E-set"/>
</dbReference>
<dbReference type="SUPFAM" id="SSF81296">
    <property type="entry name" value="E set domains"/>
    <property type="match status" value="1"/>
</dbReference>
<feature type="compositionally biased region" description="Polar residues" evidence="3">
    <location>
        <begin position="24"/>
        <end position="33"/>
    </location>
</feature>
<sequence length="583" mass="67452">MTSTKVNSSQKIQEEKKNAVPAQKTHNQSQKNHKTSTIEFTLFAPYNKGAALIGTFSDWKEIPMQKGEDGYFRTQVELEDGVYEYKLRVQSKSWFFEPDQWVDIIDPYATDVDESKGVGTVTIKDGKRIVDTYVWKHDDKPLPADRELVIYELHVADFSGGEPDRYVRGKYKHVVEKLDYLCELGINAIELMPVKEYPGDYSWGYNPRYFFATETSYGTTDELKNLIDECHARGIRVIMDGIYNHSEASCPLTQIDHDYWYHHAPRDPDNNWGPEFNYEHYDENLGVKPAWQFIGETVRFWIQEYHIDGIRYDAARQMANYDFMHWIVEEAKKTAGSKPFYNIAEHIPETPSITNFDGPMDGCWHDSYRFCLIEHICGDTFDLERLKDAIDCKRQGFMGATNVVNYLSNHDQKRVMVELANRTIFDGEAFKRAKLGAAILMTSVGVPMLWMGEEFGDYKPKTIDPTKIEWALLGNDLNSGLFEYYKGLINLRKNNHALYTENIDFFHENAEAKVLAYTRWNGEGSRVVVVANFSDNYLAGYTVPNFPADGKWHEWTYDHDVESGSGQIIIDLPEYEAKVFVWQ</sequence>
<dbReference type="Pfam" id="PF02806">
    <property type="entry name" value="Alpha-amylase_C"/>
    <property type="match status" value="1"/>
</dbReference>